<dbReference type="Pfam" id="PF05299">
    <property type="entry name" value="Peptidase_M61"/>
    <property type="match status" value="1"/>
</dbReference>
<dbReference type="InterPro" id="IPR027268">
    <property type="entry name" value="Peptidase_M4/M1_CTD_sf"/>
</dbReference>
<accession>A0A4Z0Q3H0</accession>
<evidence type="ECO:0000313" key="3">
    <source>
        <dbReference type="EMBL" id="TGE24016.1"/>
    </source>
</evidence>
<name>A0A4Z0Q3H0_9BACT</name>
<evidence type="ECO:0000259" key="1">
    <source>
        <dbReference type="Pfam" id="PF05299"/>
    </source>
</evidence>
<dbReference type="RefSeq" id="WP_135461172.1">
    <property type="nucleotide sequence ID" value="NZ_SRLC01000001.1"/>
</dbReference>
<proteinExistence type="predicted"/>
<evidence type="ECO:0000313" key="4">
    <source>
        <dbReference type="Proteomes" id="UP000297549"/>
    </source>
</evidence>
<comment type="caution">
    <text evidence="3">The sequence shown here is derived from an EMBL/GenBank/DDBJ whole genome shotgun (WGS) entry which is preliminary data.</text>
</comment>
<reference evidence="3 4" key="1">
    <citation type="submission" date="2019-04" db="EMBL/GenBank/DDBJ databases">
        <authorList>
            <person name="Feng G."/>
            <person name="Zhang J."/>
            <person name="Zhu H."/>
        </authorList>
    </citation>
    <scope>NUCLEOTIDE SEQUENCE [LARGE SCALE GENOMIC DNA]</scope>
    <source>
        <strain evidence="3 4">JCM 31653</strain>
    </source>
</reference>
<dbReference type="Pfam" id="PF17899">
    <property type="entry name" value="Peptidase_M61_N"/>
    <property type="match status" value="1"/>
</dbReference>
<dbReference type="Gene3D" id="1.10.390.10">
    <property type="entry name" value="Neutral Protease Domain 2"/>
    <property type="match status" value="1"/>
</dbReference>
<organism evidence="3 4">
    <name type="scientific">Hymenobacter aquaticus</name>
    <dbReference type="NCBI Taxonomy" id="1867101"/>
    <lineage>
        <taxon>Bacteria</taxon>
        <taxon>Pseudomonadati</taxon>
        <taxon>Bacteroidota</taxon>
        <taxon>Cytophagia</taxon>
        <taxon>Cytophagales</taxon>
        <taxon>Hymenobacteraceae</taxon>
        <taxon>Hymenobacter</taxon>
    </lineage>
</organism>
<protein>
    <submittedName>
        <fullName evidence="3">Peptidase M61</fullName>
    </submittedName>
</protein>
<dbReference type="InterPro" id="IPR040756">
    <property type="entry name" value="Peptidase_M61_N"/>
</dbReference>
<dbReference type="OrthoDB" id="9778516at2"/>
<sequence>MQPYLALLTLLLPGACTTPHTPAATSKAIYRYRVNLRRPDHDRLRVEVQVPPTRQRQVVFVMPKSVPGIYGALNFGRYVTELTALGPDNEPLSVTRQDTNSWVIADARRLRRLTYSVADTWDQFHHVAGEAGTLYRSAGSAYQPDSAYVLNYNTFVGYLEGHARPYEVRFTRPAGYYGASHRPPQPLNDSVDVVRAPSYRALVDAPVLYARPDTAWLQLGQTKVQVALYATTQRHYAPTLARSLKPLLEAQRAYLGGRLPVDSYAFLVYHAQGRPGSYLGDGLEHSQSTLCLLESPGLADLGPFLRRLTTHEFFHIVTPLNIHSREIESYDFRQPTFSAHLWLYEGLTEYATVHMAIRQRLQTLPEFVAGLESKARDMRQFDNTLALTELSRLVLTRPDQYYNFYLKGALFNLCLDVRLRELSGGTMGTQELVRRLARRYGPSRPFADEELFDVITALTYPAMRGFFRAYLEQGQPLPLAETLAKVGLRYEEKTATISIMAQLTPAQRALRRAWIGQ</sequence>
<dbReference type="Gene3D" id="2.60.40.3650">
    <property type="match status" value="1"/>
</dbReference>
<dbReference type="AlphaFoldDB" id="A0A4Z0Q3H0"/>
<gene>
    <name evidence="3" type="ORF">E5K00_02030</name>
</gene>
<feature type="domain" description="Peptidase M61 N-terminal" evidence="2">
    <location>
        <begin position="31"/>
        <end position="210"/>
    </location>
</feature>
<evidence type="ECO:0000259" key="2">
    <source>
        <dbReference type="Pfam" id="PF17899"/>
    </source>
</evidence>
<feature type="domain" description="Peptidase M61 catalytic" evidence="1">
    <location>
        <begin position="306"/>
        <end position="381"/>
    </location>
</feature>
<keyword evidence="4" id="KW-1185">Reference proteome</keyword>
<dbReference type="Proteomes" id="UP000297549">
    <property type="component" value="Unassembled WGS sequence"/>
</dbReference>
<dbReference type="InterPro" id="IPR007963">
    <property type="entry name" value="Peptidase_M61_catalytic"/>
</dbReference>
<dbReference type="EMBL" id="SRLC01000001">
    <property type="protein sequence ID" value="TGE24016.1"/>
    <property type="molecule type" value="Genomic_DNA"/>
</dbReference>